<proteinExistence type="predicted"/>
<evidence type="ECO:0000256" key="1">
    <source>
        <dbReference type="SAM" id="SignalP"/>
    </source>
</evidence>
<dbReference type="Proteomes" id="UP000823388">
    <property type="component" value="Chromosome 9N"/>
</dbReference>
<keyword evidence="3" id="KW-1185">Reference proteome</keyword>
<feature type="non-terminal residue" evidence="2">
    <location>
        <position position="1"/>
    </location>
</feature>
<dbReference type="EMBL" id="CM029054">
    <property type="protein sequence ID" value="KAG2538486.1"/>
    <property type="molecule type" value="Genomic_DNA"/>
</dbReference>
<dbReference type="AlphaFoldDB" id="A0A8T0MUN0"/>
<evidence type="ECO:0000313" key="3">
    <source>
        <dbReference type="Proteomes" id="UP000823388"/>
    </source>
</evidence>
<organism evidence="2 3">
    <name type="scientific">Panicum virgatum</name>
    <name type="common">Blackwell switchgrass</name>
    <dbReference type="NCBI Taxonomy" id="38727"/>
    <lineage>
        <taxon>Eukaryota</taxon>
        <taxon>Viridiplantae</taxon>
        <taxon>Streptophyta</taxon>
        <taxon>Embryophyta</taxon>
        <taxon>Tracheophyta</taxon>
        <taxon>Spermatophyta</taxon>
        <taxon>Magnoliopsida</taxon>
        <taxon>Liliopsida</taxon>
        <taxon>Poales</taxon>
        <taxon>Poaceae</taxon>
        <taxon>PACMAD clade</taxon>
        <taxon>Panicoideae</taxon>
        <taxon>Panicodae</taxon>
        <taxon>Paniceae</taxon>
        <taxon>Panicinae</taxon>
        <taxon>Panicum</taxon>
        <taxon>Panicum sect. Hiantes</taxon>
    </lineage>
</organism>
<protein>
    <submittedName>
        <fullName evidence="2">Uncharacterized protein</fullName>
    </submittedName>
</protein>
<feature type="signal peptide" evidence="1">
    <location>
        <begin position="1"/>
        <end position="34"/>
    </location>
</feature>
<keyword evidence="1" id="KW-0732">Signal</keyword>
<accession>A0A8T0MUN0</accession>
<feature type="chain" id="PRO_5035886926" evidence="1">
    <location>
        <begin position="35"/>
        <end position="87"/>
    </location>
</feature>
<gene>
    <name evidence="2" type="ORF">PVAP13_9NG400828</name>
</gene>
<reference evidence="2" key="1">
    <citation type="submission" date="2020-05" db="EMBL/GenBank/DDBJ databases">
        <title>WGS assembly of Panicum virgatum.</title>
        <authorList>
            <person name="Lovell J.T."/>
            <person name="Jenkins J."/>
            <person name="Shu S."/>
            <person name="Juenger T.E."/>
            <person name="Schmutz J."/>
        </authorList>
    </citation>
    <scope>NUCLEOTIDE SEQUENCE</scope>
    <source>
        <strain evidence="2">AP13</strain>
    </source>
</reference>
<comment type="caution">
    <text evidence="2">The sequence shown here is derived from an EMBL/GenBank/DDBJ whole genome shotgun (WGS) entry which is preliminary data.</text>
</comment>
<name>A0A8T0MUN0_PANVG</name>
<evidence type="ECO:0000313" key="2">
    <source>
        <dbReference type="EMBL" id="KAG2538486.1"/>
    </source>
</evidence>
<sequence length="87" mass="10150">RIYAQVVLHHPIATTSHFQFYCVCLLLNLQDALAADVARDHLYVHMRYGAHGSLIQIYPPPPPSLQQRDVLVQRFHRPNYCFLAYIF</sequence>